<evidence type="ECO:0000313" key="3">
    <source>
        <dbReference type="EMBL" id="SDR87550.1"/>
    </source>
</evidence>
<dbReference type="EMBL" id="SODL02000007">
    <property type="protein sequence ID" value="MCP2369243.1"/>
    <property type="molecule type" value="Genomic_DNA"/>
</dbReference>
<keyword evidence="1" id="KW-0472">Membrane</keyword>
<feature type="transmembrane region" description="Helical" evidence="1">
    <location>
        <begin position="97"/>
        <end position="123"/>
    </location>
</feature>
<dbReference type="AlphaFoldDB" id="A0A1H1MLS7"/>
<protein>
    <submittedName>
        <fullName evidence="2">Peptidoglycan/LPS O-acetylase OafA/YrhL</fullName>
    </submittedName>
</protein>
<evidence type="ECO:0000256" key="1">
    <source>
        <dbReference type="SAM" id="Phobius"/>
    </source>
</evidence>
<dbReference type="Proteomes" id="UP000199482">
    <property type="component" value="Chromosome I"/>
</dbReference>
<dbReference type="Pfam" id="PF11255">
    <property type="entry name" value="DUF3054"/>
    <property type="match status" value="1"/>
</dbReference>
<dbReference type="STRING" id="589382.SAMN04489721_0442"/>
<keyword evidence="1" id="KW-1133">Transmembrane helix</keyword>
<dbReference type="Proteomes" id="UP000893823">
    <property type="component" value="Unassembled WGS sequence"/>
</dbReference>
<dbReference type="EMBL" id="LT629755">
    <property type="protein sequence ID" value="SDR87550.1"/>
    <property type="molecule type" value="Genomic_DNA"/>
</dbReference>
<accession>A0A1H1MLS7</accession>
<dbReference type="RefSeq" id="WP_092668898.1">
    <property type="nucleotide sequence ID" value="NZ_BMDN01000007.1"/>
</dbReference>
<evidence type="ECO:0000313" key="2">
    <source>
        <dbReference type="EMBL" id="MCP2369243.1"/>
    </source>
</evidence>
<feature type="transmembrane region" description="Helical" evidence="1">
    <location>
        <begin position="9"/>
        <end position="28"/>
    </location>
</feature>
<reference evidence="3" key="1">
    <citation type="submission" date="2016-10" db="EMBL/GenBank/DDBJ databases">
        <authorList>
            <person name="de Groot N.N."/>
        </authorList>
    </citation>
    <scope>NUCLEOTIDE SEQUENCE [LARGE SCALE GENOMIC DNA]</scope>
    <source>
        <strain evidence="3">CPCC 202695</strain>
    </source>
</reference>
<sequence length="136" mass="14157">MTRARPRSLGAIVGAAAADAILIAAFAVTGRGSHDERLDLLGVVGTAWPFLAGAAIGWVAIRAWRRPLAVWPTGVVVWACALVGGMLLRVLTGQGTATAFIIVAALTLALFLIGWRAAVAAALEFRTRRRTGAAAR</sequence>
<proteinExistence type="predicted"/>
<keyword evidence="5" id="KW-1185">Reference proteome</keyword>
<evidence type="ECO:0000313" key="4">
    <source>
        <dbReference type="Proteomes" id="UP000199482"/>
    </source>
</evidence>
<feature type="transmembrane region" description="Helical" evidence="1">
    <location>
        <begin position="68"/>
        <end position="91"/>
    </location>
</feature>
<gene>
    <name evidence="2" type="ORF">BCL57_003426</name>
    <name evidence="3" type="ORF">SAMN04489721_0442</name>
</gene>
<organism evidence="3 4">
    <name type="scientific">Agromyces flavus</name>
    <dbReference type="NCBI Taxonomy" id="589382"/>
    <lineage>
        <taxon>Bacteria</taxon>
        <taxon>Bacillati</taxon>
        <taxon>Actinomycetota</taxon>
        <taxon>Actinomycetes</taxon>
        <taxon>Micrococcales</taxon>
        <taxon>Microbacteriaceae</taxon>
        <taxon>Agromyces</taxon>
    </lineage>
</organism>
<keyword evidence="1" id="KW-0812">Transmembrane</keyword>
<dbReference type="InterPro" id="IPR021414">
    <property type="entry name" value="DUF3054"/>
</dbReference>
<reference evidence="4" key="2">
    <citation type="submission" date="2016-10" db="EMBL/GenBank/DDBJ databases">
        <authorList>
            <person name="Varghese N."/>
            <person name="Submissions S."/>
        </authorList>
    </citation>
    <scope>NUCLEOTIDE SEQUENCE [LARGE SCALE GENOMIC DNA]</scope>
    <source>
        <strain evidence="4">CPCC 202695</strain>
    </source>
</reference>
<name>A0A1H1MLS7_9MICO</name>
<feature type="transmembrane region" description="Helical" evidence="1">
    <location>
        <begin position="40"/>
        <end position="61"/>
    </location>
</feature>
<evidence type="ECO:0000313" key="5">
    <source>
        <dbReference type="Proteomes" id="UP000893823"/>
    </source>
</evidence>
<reference evidence="2" key="3">
    <citation type="submission" date="2022-06" db="EMBL/GenBank/DDBJ databases">
        <title>Genomic Encyclopedia of Type Strains, Phase III (KMG-III): the genomes of soil and plant-associated and newly described type strains.</title>
        <authorList>
            <person name="Whitman W."/>
        </authorList>
    </citation>
    <scope>NUCLEOTIDE SEQUENCE</scope>
    <source>
        <strain evidence="2">CPCC 202695</strain>
    </source>
</reference>